<evidence type="ECO:0000313" key="2">
    <source>
        <dbReference type="Proteomes" id="UP000030680"/>
    </source>
</evidence>
<name>M2Y591_GALSU</name>
<reference evidence="2" key="1">
    <citation type="journal article" date="2013" name="Science">
        <title>Gene transfer from bacteria and archaea facilitated evolution of an extremophilic eukaryote.</title>
        <authorList>
            <person name="Schonknecht G."/>
            <person name="Chen W.H."/>
            <person name="Ternes C.M."/>
            <person name="Barbier G.G."/>
            <person name="Shrestha R.P."/>
            <person name="Stanke M."/>
            <person name="Brautigam A."/>
            <person name="Baker B.J."/>
            <person name="Banfield J.F."/>
            <person name="Garavito R.M."/>
            <person name="Carr K."/>
            <person name="Wilkerson C."/>
            <person name="Rensing S.A."/>
            <person name="Gagneul D."/>
            <person name="Dickenson N.E."/>
            <person name="Oesterhelt C."/>
            <person name="Lercher M.J."/>
            <person name="Weber A.P."/>
        </authorList>
    </citation>
    <scope>NUCLEOTIDE SEQUENCE [LARGE SCALE GENOMIC DNA]</scope>
    <source>
        <strain evidence="2">074W</strain>
    </source>
</reference>
<proteinExistence type="predicted"/>
<dbReference type="AlphaFoldDB" id="M2Y591"/>
<keyword evidence="2" id="KW-1185">Reference proteome</keyword>
<organism evidence="1 2">
    <name type="scientific">Galdieria sulphuraria</name>
    <name type="common">Red alga</name>
    <dbReference type="NCBI Taxonomy" id="130081"/>
    <lineage>
        <taxon>Eukaryota</taxon>
        <taxon>Rhodophyta</taxon>
        <taxon>Bangiophyceae</taxon>
        <taxon>Galdieriales</taxon>
        <taxon>Galdieriaceae</taxon>
        <taxon>Galdieria</taxon>
    </lineage>
</organism>
<sequence>MFSDHTQKLQFYGHCSCRRLLGQKAWCRTTNWNNVSRQYFQQKHITWKHYLSLRIFFRRVEARGLKTKLLIDY</sequence>
<evidence type="ECO:0000313" key="1">
    <source>
        <dbReference type="EMBL" id="EME31138.1"/>
    </source>
</evidence>
<dbReference type="Proteomes" id="UP000030680">
    <property type="component" value="Unassembled WGS sequence"/>
</dbReference>
<dbReference type="RefSeq" id="XP_005707658.1">
    <property type="nucleotide sequence ID" value="XM_005707601.1"/>
</dbReference>
<accession>M2Y591</accession>
<protein>
    <submittedName>
        <fullName evidence="1">Uncharacterized protein</fullName>
    </submittedName>
</protein>
<gene>
    <name evidence="1" type="ORF">Gasu_16340</name>
</gene>
<dbReference type="EMBL" id="KB454494">
    <property type="protein sequence ID" value="EME31138.1"/>
    <property type="molecule type" value="Genomic_DNA"/>
</dbReference>
<dbReference type="Gramene" id="EME31138">
    <property type="protein sequence ID" value="EME31138"/>
    <property type="gene ID" value="Gasu_16340"/>
</dbReference>
<dbReference type="GeneID" id="17089811"/>